<evidence type="ECO:0000313" key="2">
    <source>
        <dbReference type="EMBL" id="KAF2663657.1"/>
    </source>
</evidence>
<evidence type="ECO:0000313" key="3">
    <source>
        <dbReference type="Proteomes" id="UP000799302"/>
    </source>
</evidence>
<dbReference type="AlphaFoldDB" id="A0A6A6TWW8"/>
<protein>
    <submittedName>
        <fullName evidence="2">Uncharacterized protein</fullName>
    </submittedName>
</protein>
<gene>
    <name evidence="2" type="ORF">BT63DRAFT_418569</name>
</gene>
<evidence type="ECO:0000256" key="1">
    <source>
        <dbReference type="SAM" id="MobiDB-lite"/>
    </source>
</evidence>
<accession>A0A6A6TWW8</accession>
<dbReference type="EMBL" id="MU004244">
    <property type="protein sequence ID" value="KAF2663657.1"/>
    <property type="molecule type" value="Genomic_DNA"/>
</dbReference>
<name>A0A6A6TWW8_9PEZI</name>
<organism evidence="2 3">
    <name type="scientific">Microthyrium microscopicum</name>
    <dbReference type="NCBI Taxonomy" id="703497"/>
    <lineage>
        <taxon>Eukaryota</taxon>
        <taxon>Fungi</taxon>
        <taxon>Dikarya</taxon>
        <taxon>Ascomycota</taxon>
        <taxon>Pezizomycotina</taxon>
        <taxon>Dothideomycetes</taxon>
        <taxon>Dothideomycetes incertae sedis</taxon>
        <taxon>Microthyriales</taxon>
        <taxon>Microthyriaceae</taxon>
        <taxon>Microthyrium</taxon>
    </lineage>
</organism>
<reference evidence="2" key="1">
    <citation type="journal article" date="2020" name="Stud. Mycol.">
        <title>101 Dothideomycetes genomes: a test case for predicting lifestyles and emergence of pathogens.</title>
        <authorList>
            <person name="Haridas S."/>
            <person name="Albert R."/>
            <person name="Binder M."/>
            <person name="Bloem J."/>
            <person name="Labutti K."/>
            <person name="Salamov A."/>
            <person name="Andreopoulos B."/>
            <person name="Baker S."/>
            <person name="Barry K."/>
            <person name="Bills G."/>
            <person name="Bluhm B."/>
            <person name="Cannon C."/>
            <person name="Castanera R."/>
            <person name="Culley D."/>
            <person name="Daum C."/>
            <person name="Ezra D."/>
            <person name="Gonzalez J."/>
            <person name="Henrissat B."/>
            <person name="Kuo A."/>
            <person name="Liang C."/>
            <person name="Lipzen A."/>
            <person name="Lutzoni F."/>
            <person name="Magnuson J."/>
            <person name="Mondo S."/>
            <person name="Nolan M."/>
            <person name="Ohm R."/>
            <person name="Pangilinan J."/>
            <person name="Park H.-J."/>
            <person name="Ramirez L."/>
            <person name="Alfaro M."/>
            <person name="Sun H."/>
            <person name="Tritt A."/>
            <person name="Yoshinaga Y."/>
            <person name="Zwiers L.-H."/>
            <person name="Turgeon B."/>
            <person name="Goodwin S."/>
            <person name="Spatafora J."/>
            <person name="Crous P."/>
            <person name="Grigoriev I."/>
        </authorList>
    </citation>
    <scope>NUCLEOTIDE SEQUENCE</scope>
    <source>
        <strain evidence="2">CBS 115976</strain>
    </source>
</reference>
<dbReference type="Proteomes" id="UP000799302">
    <property type="component" value="Unassembled WGS sequence"/>
</dbReference>
<keyword evidence="3" id="KW-1185">Reference proteome</keyword>
<proteinExistence type="predicted"/>
<sequence>MTSTNQLSEQDVPCNRDSVQDTTREEVLGYPTALVRQQPELWTRLPTELKLMILERAINDCSIRPSVGLTPTYNSREPILVPAMFKQPKFTVDSVSPRWISNTPPSNERVLRQTSKEIVYLLESFNVPLHFRAKFTDGTAKGGIYATLNLTWITLPRALPLPKSIYESLTIDVGLESELLHKLRSGKLRELDDEDFFVCSGYFKSKWQLFEFWNGDELLDENDILIFLLQKFRLHMWKQIAHETFGITEGKVKHLIINVQNFQYPNIDGYGIAWNLEPIFPAWLQPMTAPVRHFFHNPDNLFWKPYIQDAITLRFEDIEFSVKVDYLSSQDFEIVVKKDGKQVDTTSPPGDNGLDTN</sequence>
<feature type="region of interest" description="Disordered" evidence="1">
    <location>
        <begin position="1"/>
        <end position="23"/>
    </location>
</feature>